<proteinExistence type="inferred from homology"/>
<evidence type="ECO:0000313" key="5">
    <source>
        <dbReference type="EMBL" id="JAS21211.1"/>
    </source>
</evidence>
<feature type="signal peptide" evidence="3">
    <location>
        <begin position="1"/>
        <end position="28"/>
    </location>
</feature>
<dbReference type="Pfam" id="PF19018">
    <property type="entry name" value="Vanin_C"/>
    <property type="match status" value="1"/>
</dbReference>
<reference evidence="5" key="1">
    <citation type="submission" date="2015-12" db="EMBL/GenBank/DDBJ databases">
        <title>De novo transcriptome assembly of four potential Pierce s Disease insect vectors from Arizona vineyards.</title>
        <authorList>
            <person name="Tassone E.E."/>
        </authorList>
    </citation>
    <scope>NUCLEOTIDE SEQUENCE</scope>
</reference>
<dbReference type="Pfam" id="PF00795">
    <property type="entry name" value="CN_hydrolase"/>
    <property type="match status" value="1"/>
</dbReference>
<feature type="non-terminal residue" evidence="5">
    <location>
        <position position="1"/>
    </location>
</feature>
<sequence length="593" mass="66024">HLPRDKFTMSLCYASVLFTLTFISTIQADLPGDYYTAAVVEYAADTNATVDPATNINNNLKNYLSFIKEASVVKADIIVFPEVGLIGKGNQVYFSEVPNASDAIIPCAHNISSIALVQLSCAARTYNIYVVVNLPEIYYNTTSGETQHFNTDVVFDRNGTIIARYRKYNLFGEKSYNVPPLDHVYFDTDFGVRFGVFICFDIAFKSPPVTLVRDYNIRHFVFSLSWISELPFLTAVQSQWFWSFSQDVVLLASGYNDPTVGASGSGIYQGHLGALSYTMTDTRGSKFLYASVSKNNFSSNAYINSTQSFQGGKATTGSLVSSSSSPGLWILQDFVDRYKTELLLPPPGLSDMSYNGQNSDQQNGTKIDTTLTVFTTICQRSICCDFNLSMTTTYRQDYGNHSNRGDDFNSYYYRLAAFDGVRTYSGFATGGVQLCSVISCVDDTLESCGLRADDKKASPNRFYHDLYGNMIQTKTVFNRIQVDARFQDSNALIVPDVFVTGSGDSFGSLVDNGVFRYQTLPPYNGSAYCELRALTEINNLITFGVYSRQFDRDGQPQTPVNTSRSSITKHNYLFLFIAIAFLLTRPHLSHILC</sequence>
<gene>
    <name evidence="5" type="ORF">g.23222</name>
</gene>
<name>A0A1B6D696_9HEMI</name>
<dbReference type="SUPFAM" id="SSF56317">
    <property type="entry name" value="Carbon-nitrogen hydrolase"/>
    <property type="match status" value="1"/>
</dbReference>
<protein>
    <recommendedName>
        <fullName evidence="4">CN hydrolase domain-containing protein</fullName>
    </recommendedName>
</protein>
<evidence type="ECO:0000259" key="4">
    <source>
        <dbReference type="PROSITE" id="PS50263"/>
    </source>
</evidence>
<dbReference type="InterPro" id="IPR003010">
    <property type="entry name" value="C-N_Hydrolase"/>
</dbReference>
<dbReference type="AlphaFoldDB" id="A0A1B6D696"/>
<comment type="similarity">
    <text evidence="1">Belongs to the carbon-nitrogen hydrolase superfamily. BTD/VNN family.</text>
</comment>
<feature type="domain" description="CN hydrolase" evidence="4">
    <location>
        <begin position="40"/>
        <end position="294"/>
    </location>
</feature>
<dbReference type="InterPro" id="IPR036526">
    <property type="entry name" value="C-N_Hydrolase_sf"/>
</dbReference>
<evidence type="ECO:0000256" key="3">
    <source>
        <dbReference type="SAM" id="SignalP"/>
    </source>
</evidence>
<dbReference type="GO" id="GO:0016787">
    <property type="term" value="F:hydrolase activity"/>
    <property type="evidence" value="ECO:0007669"/>
    <property type="project" value="UniProtKB-KW"/>
</dbReference>
<keyword evidence="2" id="KW-0378">Hydrolase</keyword>
<dbReference type="PROSITE" id="PS50263">
    <property type="entry name" value="CN_HYDROLASE"/>
    <property type="match status" value="1"/>
</dbReference>
<evidence type="ECO:0000256" key="2">
    <source>
        <dbReference type="ARBA" id="ARBA00022801"/>
    </source>
</evidence>
<organism evidence="5">
    <name type="scientific">Clastoptera arizonana</name>
    <name type="common">Arizona spittle bug</name>
    <dbReference type="NCBI Taxonomy" id="38151"/>
    <lineage>
        <taxon>Eukaryota</taxon>
        <taxon>Metazoa</taxon>
        <taxon>Ecdysozoa</taxon>
        <taxon>Arthropoda</taxon>
        <taxon>Hexapoda</taxon>
        <taxon>Insecta</taxon>
        <taxon>Pterygota</taxon>
        <taxon>Neoptera</taxon>
        <taxon>Paraneoptera</taxon>
        <taxon>Hemiptera</taxon>
        <taxon>Auchenorrhyncha</taxon>
        <taxon>Cercopoidea</taxon>
        <taxon>Clastopteridae</taxon>
        <taxon>Clastoptera</taxon>
    </lineage>
</organism>
<dbReference type="EMBL" id="GEDC01016087">
    <property type="protein sequence ID" value="JAS21211.1"/>
    <property type="molecule type" value="Transcribed_RNA"/>
</dbReference>
<feature type="chain" id="PRO_5008580996" description="CN hydrolase domain-containing protein" evidence="3">
    <location>
        <begin position="29"/>
        <end position="593"/>
    </location>
</feature>
<dbReference type="PANTHER" id="PTHR10609">
    <property type="entry name" value="BIOTINIDASE-RELATED"/>
    <property type="match status" value="1"/>
</dbReference>
<dbReference type="InterPro" id="IPR040154">
    <property type="entry name" value="Biotinidase/VNN"/>
</dbReference>
<keyword evidence="3" id="KW-0732">Signal</keyword>
<dbReference type="InterPro" id="IPR043957">
    <property type="entry name" value="Vanin_C"/>
</dbReference>
<dbReference type="Gene3D" id="3.60.110.10">
    <property type="entry name" value="Carbon-nitrogen hydrolase"/>
    <property type="match status" value="1"/>
</dbReference>
<accession>A0A1B6D696</accession>
<dbReference type="PANTHER" id="PTHR10609:SF14">
    <property type="entry name" value="BIOTINIDASE"/>
    <property type="match status" value="1"/>
</dbReference>
<evidence type="ECO:0000256" key="1">
    <source>
        <dbReference type="ARBA" id="ARBA00008225"/>
    </source>
</evidence>